<comment type="catalytic activity">
    <reaction evidence="9">
        <text>3',3'-c-di-GMP + H2O = 5'-phosphoguanylyl(3'-&gt;5')guanosine + H(+)</text>
        <dbReference type="Rhea" id="RHEA:24902"/>
        <dbReference type="ChEBI" id="CHEBI:15377"/>
        <dbReference type="ChEBI" id="CHEBI:15378"/>
        <dbReference type="ChEBI" id="CHEBI:58754"/>
        <dbReference type="ChEBI" id="CHEBI:58805"/>
        <dbReference type="EC" id="3.1.4.52"/>
    </reaction>
</comment>
<dbReference type="PROSITE" id="PS51257">
    <property type="entry name" value="PROKAR_LIPOPROTEIN"/>
    <property type="match status" value="1"/>
</dbReference>
<evidence type="ECO:0000259" key="12">
    <source>
        <dbReference type="PROSITE" id="PS50883"/>
    </source>
</evidence>
<evidence type="ECO:0000256" key="4">
    <source>
        <dbReference type="ARBA" id="ARBA00022636"/>
    </source>
</evidence>
<dbReference type="CDD" id="cd01948">
    <property type="entry name" value="EAL"/>
    <property type="match status" value="1"/>
</dbReference>
<feature type="transmembrane region" description="Helical" evidence="11">
    <location>
        <begin position="15"/>
        <end position="38"/>
    </location>
</feature>
<dbReference type="Gene3D" id="3.20.20.450">
    <property type="entry name" value="EAL domain"/>
    <property type="match status" value="1"/>
</dbReference>
<feature type="transmembrane region" description="Helical" evidence="11">
    <location>
        <begin position="154"/>
        <end position="175"/>
    </location>
</feature>
<comment type="subcellular location">
    <subcellularLocation>
        <location evidence="1">Cell membrane</location>
        <topology evidence="1">Multi-pass membrane protein</topology>
    </subcellularLocation>
</comment>
<evidence type="ECO:0000256" key="5">
    <source>
        <dbReference type="ARBA" id="ARBA00022692"/>
    </source>
</evidence>
<dbReference type="InterPro" id="IPR024744">
    <property type="entry name" value="CSS-motif_dom"/>
</dbReference>
<name>A0A2N9L469_9BACT</name>
<protein>
    <recommendedName>
        <fullName evidence="2">cyclic-guanylate-specific phosphodiesterase</fullName>
        <ecNumber evidence="2">3.1.4.52</ecNumber>
    </recommendedName>
</protein>
<proteinExistence type="predicted"/>
<evidence type="ECO:0000256" key="9">
    <source>
        <dbReference type="ARBA" id="ARBA00034290"/>
    </source>
</evidence>
<dbReference type="InterPro" id="IPR001633">
    <property type="entry name" value="EAL_dom"/>
</dbReference>
<feature type="domain" description="EAL" evidence="12">
    <location>
        <begin position="264"/>
        <end position="517"/>
    </location>
</feature>
<evidence type="ECO:0000256" key="6">
    <source>
        <dbReference type="ARBA" id="ARBA00022801"/>
    </source>
</evidence>
<evidence type="ECO:0000313" key="13">
    <source>
        <dbReference type="EMBL" id="SPE17844.1"/>
    </source>
</evidence>
<dbReference type="InterPro" id="IPR035919">
    <property type="entry name" value="EAL_sf"/>
</dbReference>
<feature type="compositionally biased region" description="Low complexity" evidence="10">
    <location>
        <begin position="187"/>
        <end position="196"/>
    </location>
</feature>
<reference evidence="14" key="1">
    <citation type="submission" date="2018-02" db="EMBL/GenBank/DDBJ databases">
        <authorList>
            <person name="Hausmann B."/>
        </authorList>
    </citation>
    <scope>NUCLEOTIDE SEQUENCE [LARGE SCALE GENOMIC DNA]</scope>
    <source>
        <strain evidence="14">Peat soil MAG SbA5</strain>
    </source>
</reference>
<dbReference type="AlphaFoldDB" id="A0A2N9L469"/>
<evidence type="ECO:0000313" key="14">
    <source>
        <dbReference type="Proteomes" id="UP000239735"/>
    </source>
</evidence>
<evidence type="ECO:0000256" key="3">
    <source>
        <dbReference type="ARBA" id="ARBA00022475"/>
    </source>
</evidence>
<keyword evidence="4" id="KW-0973">c-di-GMP</keyword>
<feature type="region of interest" description="Disordered" evidence="10">
    <location>
        <begin position="182"/>
        <end position="201"/>
    </location>
</feature>
<keyword evidence="3" id="KW-1003">Cell membrane</keyword>
<dbReference type="Pfam" id="PF12792">
    <property type="entry name" value="CSS-motif"/>
    <property type="match status" value="1"/>
</dbReference>
<dbReference type="InterPro" id="IPR050706">
    <property type="entry name" value="Cyclic-di-GMP_PDE-like"/>
</dbReference>
<dbReference type="GO" id="GO:0071111">
    <property type="term" value="F:cyclic-guanylate-specific phosphodiesterase activity"/>
    <property type="evidence" value="ECO:0007669"/>
    <property type="project" value="UniProtKB-EC"/>
</dbReference>
<evidence type="ECO:0000256" key="10">
    <source>
        <dbReference type="SAM" id="MobiDB-lite"/>
    </source>
</evidence>
<dbReference type="EC" id="3.1.4.52" evidence="2"/>
<keyword evidence="8 11" id="KW-0472">Membrane</keyword>
<gene>
    <name evidence="13" type="ORF">SBA5_1100024</name>
</gene>
<evidence type="ECO:0000256" key="1">
    <source>
        <dbReference type="ARBA" id="ARBA00004651"/>
    </source>
</evidence>
<sequence length="548" mass="59150">MQEHRDNVLAARATVIATATLGAITGFMLGCVLAIPLAEAHLQKYLERVAVQENASVIEAHDLLNVMQHSAYAPCSDDELSYFREIVFRSEYMKDAGRVRGSRIECSATAGRPSQPIGFFKAGATKADGTIAYSNLAPLHHQTLQGLGLQQGGVFVVFGSHLPVVVGSLPIHLAVLPADERAPAPAPNASTPSPLSQPDDNVTRTGDTLVAEHCSAIRGRCVTASVSVGEARQDELIPIAGTSLLFAITGVFAGIILCFLRRRSHALDQQLRRALAEEKLKLVYQPIVDLATKKIVGAEALARWTTNDGVSVSPDVFIRTAEEHGFVGSVTNLVLRRALKEFREPLRSIPDFRLSINVAASDLIDPEFLPMLDEVVKGAKVPPGSLAFEVTERSAADCDDALESIRLLRRRGHHISIDDFGTGYSNLSYLLYLSADTIKIDKAFIRAIGTESVTVAILPQIIAMARSLNLCVVVEGIESENQANYFPTDKIRIYGQGWLYGRPMPAFEFFRLLGIAVDEPAPAIEAGAVDSAVNRGRSQGTIAPVLAP</sequence>
<dbReference type="PANTHER" id="PTHR33121">
    <property type="entry name" value="CYCLIC DI-GMP PHOSPHODIESTERASE PDEF"/>
    <property type="match status" value="1"/>
</dbReference>
<accession>A0A2N9L469</accession>
<dbReference type="PANTHER" id="PTHR33121:SF81">
    <property type="entry name" value="CYCLIC DI-GMP PHOSPHODIESTERASE PDEB-RELATED"/>
    <property type="match status" value="1"/>
</dbReference>
<dbReference type="SMART" id="SM00052">
    <property type="entry name" value="EAL"/>
    <property type="match status" value="1"/>
</dbReference>
<dbReference type="SUPFAM" id="SSF141868">
    <property type="entry name" value="EAL domain-like"/>
    <property type="match status" value="1"/>
</dbReference>
<evidence type="ECO:0000256" key="11">
    <source>
        <dbReference type="SAM" id="Phobius"/>
    </source>
</evidence>
<dbReference type="Proteomes" id="UP000239735">
    <property type="component" value="Unassembled WGS sequence"/>
</dbReference>
<dbReference type="GO" id="GO:0005886">
    <property type="term" value="C:plasma membrane"/>
    <property type="evidence" value="ECO:0007669"/>
    <property type="project" value="UniProtKB-SubCell"/>
</dbReference>
<dbReference type="OrthoDB" id="9814202at2"/>
<dbReference type="EMBL" id="OKRB01000014">
    <property type="protein sequence ID" value="SPE17844.1"/>
    <property type="molecule type" value="Genomic_DNA"/>
</dbReference>
<organism evidence="13 14">
    <name type="scientific">Candidatus Sulfuritelmatomonas gaucii</name>
    <dbReference type="NCBI Taxonomy" id="2043161"/>
    <lineage>
        <taxon>Bacteria</taxon>
        <taxon>Pseudomonadati</taxon>
        <taxon>Acidobacteriota</taxon>
        <taxon>Terriglobia</taxon>
        <taxon>Terriglobales</taxon>
        <taxon>Acidobacteriaceae</taxon>
        <taxon>Candidatus Sulfuritelmatomonas</taxon>
    </lineage>
</organism>
<dbReference type="Pfam" id="PF00563">
    <property type="entry name" value="EAL"/>
    <property type="match status" value="1"/>
</dbReference>
<keyword evidence="7 11" id="KW-1133">Transmembrane helix</keyword>
<dbReference type="PROSITE" id="PS50883">
    <property type="entry name" value="EAL"/>
    <property type="match status" value="1"/>
</dbReference>
<evidence type="ECO:0000256" key="2">
    <source>
        <dbReference type="ARBA" id="ARBA00012282"/>
    </source>
</evidence>
<feature type="transmembrane region" description="Helical" evidence="11">
    <location>
        <begin position="236"/>
        <end position="260"/>
    </location>
</feature>
<evidence type="ECO:0000256" key="8">
    <source>
        <dbReference type="ARBA" id="ARBA00023136"/>
    </source>
</evidence>
<keyword evidence="5 11" id="KW-0812">Transmembrane</keyword>
<evidence type="ECO:0000256" key="7">
    <source>
        <dbReference type="ARBA" id="ARBA00022989"/>
    </source>
</evidence>
<keyword evidence="6" id="KW-0378">Hydrolase</keyword>